<dbReference type="RefSeq" id="WP_284254988.1">
    <property type="nucleotide sequence ID" value="NZ_BAAAQO010000004.1"/>
</dbReference>
<dbReference type="Proteomes" id="UP001157034">
    <property type="component" value="Unassembled WGS sequence"/>
</dbReference>
<keyword evidence="2" id="KW-1185">Reference proteome</keyword>
<comment type="caution">
    <text evidence="1">The sequence shown here is derived from an EMBL/GenBank/DDBJ whole genome shotgun (WGS) entry which is preliminary data.</text>
</comment>
<reference evidence="2" key="1">
    <citation type="journal article" date="2019" name="Int. J. Syst. Evol. Microbiol.">
        <title>The Global Catalogue of Microorganisms (GCM) 10K type strain sequencing project: providing services to taxonomists for standard genome sequencing and annotation.</title>
        <authorList>
            <consortium name="The Broad Institute Genomics Platform"/>
            <consortium name="The Broad Institute Genome Sequencing Center for Infectious Disease"/>
            <person name="Wu L."/>
            <person name="Ma J."/>
        </authorList>
    </citation>
    <scope>NUCLEOTIDE SEQUENCE [LARGE SCALE GENOMIC DNA]</scope>
    <source>
        <strain evidence="2">NBRC 108894</strain>
    </source>
</reference>
<proteinExistence type="predicted"/>
<evidence type="ECO:0000313" key="1">
    <source>
        <dbReference type="EMBL" id="GMA96397.1"/>
    </source>
</evidence>
<name>A0ABQ6K8S3_9MICO</name>
<sequence>MITTADVIHADVVEALPGVWRVVKADIVVGYVIEAGDRFVSLYGTVYNTSVEIAQTRDRDTAVRILLAH</sequence>
<organism evidence="1 2">
    <name type="scientific">Pseudolysinimonas kribbensis</name>
    <dbReference type="NCBI Taxonomy" id="433641"/>
    <lineage>
        <taxon>Bacteria</taxon>
        <taxon>Bacillati</taxon>
        <taxon>Actinomycetota</taxon>
        <taxon>Actinomycetes</taxon>
        <taxon>Micrococcales</taxon>
        <taxon>Microbacteriaceae</taxon>
        <taxon>Pseudolysinimonas</taxon>
    </lineage>
</organism>
<evidence type="ECO:0000313" key="2">
    <source>
        <dbReference type="Proteomes" id="UP001157034"/>
    </source>
</evidence>
<dbReference type="EMBL" id="BSVB01000001">
    <property type="protein sequence ID" value="GMA96397.1"/>
    <property type="molecule type" value="Genomic_DNA"/>
</dbReference>
<gene>
    <name evidence="1" type="ORF">GCM10025881_32210</name>
</gene>
<accession>A0ABQ6K8S3</accession>
<protein>
    <submittedName>
        <fullName evidence="1">Uncharacterized protein</fullName>
    </submittedName>
</protein>